<keyword evidence="4" id="KW-1185">Reference proteome</keyword>
<gene>
    <name evidence="3" type="ORF">RM552_15715</name>
</gene>
<feature type="domain" description="CN hydrolase" evidence="2">
    <location>
        <begin position="1"/>
        <end position="234"/>
    </location>
</feature>
<dbReference type="SUPFAM" id="SSF56317">
    <property type="entry name" value="Carbon-nitrogen hydrolase"/>
    <property type="match status" value="1"/>
</dbReference>
<comment type="caution">
    <text evidence="3">The sequence shown here is derived from an EMBL/GenBank/DDBJ whole genome shotgun (WGS) entry which is preliminary data.</text>
</comment>
<name>A0ABU2ZV99_9ALTE</name>
<sequence length="244" mass="27349">MLICIAQTNSKTGQIQENIHNHLRMITRAIDEKADLVIFPELSITNYETELAQNYAMDIQSALFNPFQTLSDNNNISIVIGAPKQSDEGLNISMFIFSPNMHRRVYSKQILHEDELPYFVCGKEQVILNIKDKKIALGICYETLQREHFLNAFNKGINVYVASVAKSKHGVEKAHNHFANISGEFKTPILMSNCIGVCDSVISCGQSAAWNQSGQLIAKLDDKNQGVLIFDTETEQTNLLQISV</sequence>
<accession>A0ABU2ZV99</accession>
<organism evidence="3 4">
    <name type="scientific">Glaciecola petra</name>
    <dbReference type="NCBI Taxonomy" id="3075602"/>
    <lineage>
        <taxon>Bacteria</taxon>
        <taxon>Pseudomonadati</taxon>
        <taxon>Pseudomonadota</taxon>
        <taxon>Gammaproteobacteria</taxon>
        <taxon>Alteromonadales</taxon>
        <taxon>Alteromonadaceae</taxon>
        <taxon>Glaciecola</taxon>
    </lineage>
</organism>
<evidence type="ECO:0000313" key="4">
    <source>
        <dbReference type="Proteomes" id="UP001253545"/>
    </source>
</evidence>
<dbReference type="GO" id="GO:0016787">
    <property type="term" value="F:hydrolase activity"/>
    <property type="evidence" value="ECO:0007669"/>
    <property type="project" value="UniProtKB-KW"/>
</dbReference>
<dbReference type="RefSeq" id="WP_311369825.1">
    <property type="nucleotide sequence ID" value="NZ_JAVRHX010000006.1"/>
</dbReference>
<proteinExistence type="predicted"/>
<dbReference type="Gene3D" id="3.60.110.10">
    <property type="entry name" value="Carbon-nitrogen hydrolase"/>
    <property type="match status" value="1"/>
</dbReference>
<keyword evidence="1 3" id="KW-0378">Hydrolase</keyword>
<dbReference type="InterPro" id="IPR050345">
    <property type="entry name" value="Aliph_Amidase/BUP"/>
</dbReference>
<evidence type="ECO:0000259" key="2">
    <source>
        <dbReference type="PROSITE" id="PS50263"/>
    </source>
</evidence>
<dbReference type="Proteomes" id="UP001253545">
    <property type="component" value="Unassembled WGS sequence"/>
</dbReference>
<dbReference type="PROSITE" id="PS50263">
    <property type="entry name" value="CN_HYDROLASE"/>
    <property type="match status" value="1"/>
</dbReference>
<dbReference type="Pfam" id="PF00795">
    <property type="entry name" value="CN_hydrolase"/>
    <property type="match status" value="1"/>
</dbReference>
<evidence type="ECO:0000256" key="1">
    <source>
        <dbReference type="ARBA" id="ARBA00022801"/>
    </source>
</evidence>
<dbReference type="EMBL" id="JAVRHX010000006">
    <property type="protein sequence ID" value="MDT0596301.1"/>
    <property type="molecule type" value="Genomic_DNA"/>
</dbReference>
<dbReference type="CDD" id="cd07197">
    <property type="entry name" value="nitrilase"/>
    <property type="match status" value="1"/>
</dbReference>
<reference evidence="3 4" key="1">
    <citation type="submission" date="2023-09" db="EMBL/GenBank/DDBJ databases">
        <authorList>
            <person name="Rey-Velasco X."/>
        </authorList>
    </citation>
    <scope>NUCLEOTIDE SEQUENCE [LARGE SCALE GENOMIC DNA]</scope>
    <source>
        <strain evidence="3 4">P117</strain>
    </source>
</reference>
<dbReference type="PANTHER" id="PTHR43674">
    <property type="entry name" value="NITRILASE C965.09-RELATED"/>
    <property type="match status" value="1"/>
</dbReference>
<dbReference type="PANTHER" id="PTHR43674:SF2">
    <property type="entry name" value="BETA-UREIDOPROPIONASE"/>
    <property type="match status" value="1"/>
</dbReference>
<evidence type="ECO:0000313" key="3">
    <source>
        <dbReference type="EMBL" id="MDT0596301.1"/>
    </source>
</evidence>
<dbReference type="InterPro" id="IPR003010">
    <property type="entry name" value="C-N_Hydrolase"/>
</dbReference>
<protein>
    <submittedName>
        <fullName evidence="3">Carbon-nitrogen hydrolase family protein</fullName>
    </submittedName>
</protein>
<dbReference type="InterPro" id="IPR036526">
    <property type="entry name" value="C-N_Hydrolase_sf"/>
</dbReference>